<name>A0AAV7UTU7_PLEWA</name>
<organism evidence="1 2">
    <name type="scientific">Pleurodeles waltl</name>
    <name type="common">Iberian ribbed newt</name>
    <dbReference type="NCBI Taxonomy" id="8319"/>
    <lineage>
        <taxon>Eukaryota</taxon>
        <taxon>Metazoa</taxon>
        <taxon>Chordata</taxon>
        <taxon>Craniata</taxon>
        <taxon>Vertebrata</taxon>
        <taxon>Euteleostomi</taxon>
        <taxon>Amphibia</taxon>
        <taxon>Batrachia</taxon>
        <taxon>Caudata</taxon>
        <taxon>Salamandroidea</taxon>
        <taxon>Salamandridae</taxon>
        <taxon>Pleurodelinae</taxon>
        <taxon>Pleurodeles</taxon>
    </lineage>
</organism>
<accession>A0AAV7UTU7</accession>
<proteinExistence type="predicted"/>
<gene>
    <name evidence="1" type="ORF">NDU88_001835</name>
</gene>
<protein>
    <submittedName>
        <fullName evidence="1">Uncharacterized protein</fullName>
    </submittedName>
</protein>
<evidence type="ECO:0000313" key="2">
    <source>
        <dbReference type="Proteomes" id="UP001066276"/>
    </source>
</evidence>
<dbReference type="AlphaFoldDB" id="A0AAV7UTU7"/>
<dbReference type="Proteomes" id="UP001066276">
    <property type="component" value="Chromosome 2_2"/>
</dbReference>
<comment type="caution">
    <text evidence="1">The sequence shown here is derived from an EMBL/GenBank/DDBJ whole genome shotgun (WGS) entry which is preliminary data.</text>
</comment>
<evidence type="ECO:0000313" key="1">
    <source>
        <dbReference type="EMBL" id="KAJ1192528.1"/>
    </source>
</evidence>
<keyword evidence="2" id="KW-1185">Reference proteome</keyword>
<sequence>MAHHTEVRIDLIWVLSVDRLVLTSFQILARRISDHAPVLMSWGTPTQTVCLMMRFSAWYLKNPESVDFIDQELGNYFRENSRSVALCADSKPSLRGVIKGYFRQREAQQSQLTTELEGGIVDLEHRVQRSDGGQLGRLLALLSAELRQVSLAEARQCWQASTQRVYKLGDKTVKLLYWVAAHDVSAMVVPLIRDQTGSIQEELQAITHTLPPIINISMHRSPSPQKNWRTPCCGDIPQPLWPKT</sequence>
<dbReference type="EMBL" id="JANPWB010000004">
    <property type="protein sequence ID" value="KAJ1192528.1"/>
    <property type="molecule type" value="Genomic_DNA"/>
</dbReference>
<reference evidence="1" key="1">
    <citation type="journal article" date="2022" name="bioRxiv">
        <title>Sequencing and chromosome-scale assembly of the giantPleurodeles waltlgenome.</title>
        <authorList>
            <person name="Brown T."/>
            <person name="Elewa A."/>
            <person name="Iarovenko S."/>
            <person name="Subramanian E."/>
            <person name="Araus A.J."/>
            <person name="Petzold A."/>
            <person name="Susuki M."/>
            <person name="Suzuki K.-i.T."/>
            <person name="Hayashi T."/>
            <person name="Toyoda A."/>
            <person name="Oliveira C."/>
            <person name="Osipova E."/>
            <person name="Leigh N.D."/>
            <person name="Simon A."/>
            <person name="Yun M.H."/>
        </authorList>
    </citation>
    <scope>NUCLEOTIDE SEQUENCE</scope>
    <source>
        <strain evidence="1">20211129_DDA</strain>
        <tissue evidence="1">Liver</tissue>
    </source>
</reference>